<gene>
    <name evidence="5" type="ORF">ADFLV_2455</name>
</gene>
<name>A0AAE7E852_9BACT</name>
<dbReference type="SMART" id="SM00065">
    <property type="entry name" value="GAF"/>
    <property type="match status" value="1"/>
</dbReference>
<dbReference type="InterPro" id="IPR029787">
    <property type="entry name" value="Nucleotide_cyclase"/>
</dbReference>
<dbReference type="KEGG" id="adz:ADFLV_2455"/>
<dbReference type="Pfam" id="PF01590">
    <property type="entry name" value="GAF"/>
    <property type="match status" value="1"/>
</dbReference>
<dbReference type="Gene3D" id="3.40.50.300">
    <property type="entry name" value="P-loop containing nucleotide triphosphate hydrolases"/>
    <property type="match status" value="1"/>
</dbReference>
<keyword evidence="6" id="KW-1185">Reference proteome</keyword>
<dbReference type="InterPro" id="IPR043128">
    <property type="entry name" value="Rev_trsase/Diguanyl_cyclase"/>
</dbReference>
<dbReference type="SUPFAM" id="SSF52540">
    <property type="entry name" value="P-loop containing nucleoside triphosphate hydrolases"/>
    <property type="match status" value="1"/>
</dbReference>
<sequence length="1663" mass="194521">MIIENYKLLRKIDIDYSFELFFAQELKTEQNIIIKTSKEFYTNEEILKKLQNELKKLSLCDYERILKAKKLERFNNKYFLIFEYFEGETLKKIIEDKKFKLNSFIDLAIKISETILYLHKQNIIHTNLSSHSFLINKKNEIKLLNLCYSKFKNEIDLNTFQFDFTDVYKAPEQTNRINAKISEATDIYSLGIIFYEMLSGSIPYDLEDLTSLSHSIVTKDFLSLYEIDSSIPKILSNIIDKMIVKNPLERYSSILSLLIDLKNIQNLLKENQNIELFEIDQFKKDFLLHKNKTLFGREKDLNYFTNLFNSQDENTLFIIAGHSGVGKTTFVKKILELSNKSQILEVKLDNYKQNTPYKILYYKLRELTKQLLTKDEEKLKIWKEKIDSVLGDEAKVLYEMIPELEIILGKKFDLEELSPNDAKIRFDNYLFKYLQLFATKEEPLIIFLDDMQWSDNVTINWLDDALYKLNNITILLTYRNNEVDEDSNLSKLLEKFRNSDIKNYFISLEPLKVIDIQNLINSNIKIENNKEIAEIIFNKTSGNSFFVVQFIKQLLNENILYFDYETFRWICDFEKLSNISATQNILELLENRVNQLSVDENQLLKIASCIGNKFEENLLRDVLNNPKNFKNLLKNIITEEWIVKDNIKSANQIYHFSHDRIQQVIYSSIKEEELEKYHKNIAESILKLNLHIENKDSLTYVNHYNKAKNLFRSKEEKEFLANLNYEASLLARKNGDFSMSFHYMKNAFSLFQNLENKENYVEILKNYAICEHLILNKENALIYYKKAIENSNLNLEKAYIHELIIKLYADFSDFNEAYNIGVKALELFNVKIPKKFNNFIFAKNLLYLKYKLRNKNPEELLNLPTAKNEQIIISIKLLSAVLKNAYQIDPKLCVLTSMELVKLCLEHGDTKDAVIGFMVFGVIFQGAILNNHKLGYKYALLSMKMIEKYNNKILFPEVNFVCGYFGLSWILPTEVTEQKWFESYNNGLMIGDLFHSGCAAAGIIESMFLRGVNFQTILSQIDIFEKNLERINAKEQIGAILSVKQAIKNLQGKTTTEKSFNDNNFKENLFVKSLEKYNSLHFAHYYYINKMIVLYFHEDYKEAYSIYLQSKNFLNDSKGTIHGSEHYFYESLILAQLYKSANSLNKKRYLKILHKNITLFENYSVDCPENFIVRKNILKAELYKLKNKFTEASEYLGKAIESAEIYSQIHLKAIANKILIEIYKSSNQLKISELLKKEMYESLINWGMDINKHSKEENKHIFENSFDLNTLINSSEAIIKEQKLPNLLNTLLNIILENAGAQYVIVLLKDENKYFVEATASYKSNRVEVMQNIELANYKNIAKNVVNYVIRTKKPLIIDDIKNDANFLQEEETINRGVKSILCLPLILHNSIKGIIYLENNSISGIFSKNKINLLKHLSGQIAISIENAIIYNNLEKKVQKRTKDLDKKNEELEKQNIQLQEQNNKIIELNTSIIKENEKRKKAEKKLQEVVEQLDLLATTDSLTNIKNRRVFDIILEQECAKINRSKECLSLIICDIDYFKLYNDYYGHLQGDECLKEVAQCIQSNLKRSTDIVARYGGEEFGIIMPNTKREAALKIANNIHEAIYKLNIIHEKSQIDSKKITISMGLATTNDIEEITPKNLIRYADNNLYKAKENGRNQIL</sequence>
<dbReference type="SMART" id="SM00267">
    <property type="entry name" value="GGDEF"/>
    <property type="match status" value="1"/>
</dbReference>
<organism evidence="5 6">
    <name type="scientific">Arcobacter defluvii</name>
    <dbReference type="NCBI Taxonomy" id="873191"/>
    <lineage>
        <taxon>Bacteria</taxon>
        <taxon>Pseudomonadati</taxon>
        <taxon>Campylobacterota</taxon>
        <taxon>Epsilonproteobacteria</taxon>
        <taxon>Campylobacterales</taxon>
        <taxon>Arcobacteraceae</taxon>
        <taxon>Arcobacter</taxon>
    </lineage>
</organism>
<dbReference type="InterPro" id="IPR011009">
    <property type="entry name" value="Kinase-like_dom_sf"/>
</dbReference>
<dbReference type="PROSITE" id="PS50887">
    <property type="entry name" value="GGDEF"/>
    <property type="match status" value="1"/>
</dbReference>
<evidence type="ECO:0000259" key="3">
    <source>
        <dbReference type="PROSITE" id="PS50011"/>
    </source>
</evidence>
<dbReference type="Gene3D" id="1.10.510.10">
    <property type="entry name" value="Transferase(Phosphotransferase) domain 1"/>
    <property type="match status" value="1"/>
</dbReference>
<dbReference type="InterPro" id="IPR003018">
    <property type="entry name" value="GAF"/>
</dbReference>
<dbReference type="RefSeq" id="WP_129011760.1">
    <property type="nucleotide sequence ID" value="NZ_CP053835.1"/>
</dbReference>
<comment type="subcellular location">
    <subcellularLocation>
        <location evidence="1">Membrane</location>
        <topology evidence="1">Single-pass membrane protein</topology>
    </subcellularLocation>
</comment>
<dbReference type="InterPro" id="IPR027417">
    <property type="entry name" value="P-loop_NTPase"/>
</dbReference>
<dbReference type="Pfam" id="PF00990">
    <property type="entry name" value="GGDEF"/>
    <property type="match status" value="1"/>
</dbReference>
<dbReference type="InterPro" id="IPR053159">
    <property type="entry name" value="Hybrid_Histidine_Kinase"/>
</dbReference>
<dbReference type="InterPro" id="IPR011990">
    <property type="entry name" value="TPR-like_helical_dom_sf"/>
</dbReference>
<dbReference type="PANTHER" id="PTHR43642:SF1">
    <property type="entry name" value="HYBRID SIGNAL TRANSDUCTION HISTIDINE KINASE G"/>
    <property type="match status" value="1"/>
</dbReference>
<proteinExistence type="predicted"/>
<feature type="domain" description="GGDEF" evidence="4">
    <location>
        <begin position="1529"/>
        <end position="1663"/>
    </location>
</feature>
<dbReference type="FunFam" id="3.30.70.270:FF:000001">
    <property type="entry name" value="Diguanylate cyclase domain protein"/>
    <property type="match status" value="1"/>
</dbReference>
<dbReference type="SUPFAM" id="SSF56112">
    <property type="entry name" value="Protein kinase-like (PK-like)"/>
    <property type="match status" value="1"/>
</dbReference>
<dbReference type="InterPro" id="IPR000160">
    <property type="entry name" value="GGDEF_dom"/>
</dbReference>
<dbReference type="Proteomes" id="UP000503313">
    <property type="component" value="Chromosome"/>
</dbReference>
<dbReference type="GO" id="GO:0005524">
    <property type="term" value="F:ATP binding"/>
    <property type="evidence" value="ECO:0007669"/>
    <property type="project" value="InterPro"/>
</dbReference>
<dbReference type="InterPro" id="IPR041664">
    <property type="entry name" value="AAA_16"/>
</dbReference>
<dbReference type="GO" id="GO:0004672">
    <property type="term" value="F:protein kinase activity"/>
    <property type="evidence" value="ECO:0007669"/>
    <property type="project" value="InterPro"/>
</dbReference>
<evidence type="ECO:0000313" key="5">
    <source>
        <dbReference type="EMBL" id="QKF78443.1"/>
    </source>
</evidence>
<evidence type="ECO:0000259" key="4">
    <source>
        <dbReference type="PROSITE" id="PS50887"/>
    </source>
</evidence>
<dbReference type="PROSITE" id="PS50011">
    <property type="entry name" value="PROTEIN_KINASE_DOM"/>
    <property type="match status" value="1"/>
</dbReference>
<evidence type="ECO:0000256" key="2">
    <source>
        <dbReference type="SAM" id="Coils"/>
    </source>
</evidence>
<dbReference type="Gene3D" id="3.30.70.270">
    <property type="match status" value="1"/>
</dbReference>
<dbReference type="Gene3D" id="3.30.450.40">
    <property type="match status" value="1"/>
</dbReference>
<dbReference type="Pfam" id="PF00069">
    <property type="entry name" value="Pkinase"/>
    <property type="match status" value="1"/>
</dbReference>
<dbReference type="SUPFAM" id="SSF55781">
    <property type="entry name" value="GAF domain-like"/>
    <property type="match status" value="1"/>
</dbReference>
<feature type="coiled-coil region" evidence="2">
    <location>
        <begin position="1432"/>
        <end position="1501"/>
    </location>
</feature>
<dbReference type="NCBIfam" id="TIGR00254">
    <property type="entry name" value="GGDEF"/>
    <property type="match status" value="1"/>
</dbReference>
<accession>A0AAE7E852</accession>
<dbReference type="SUPFAM" id="SSF48452">
    <property type="entry name" value="TPR-like"/>
    <property type="match status" value="1"/>
</dbReference>
<dbReference type="PANTHER" id="PTHR43642">
    <property type="entry name" value="HYBRID SIGNAL TRANSDUCTION HISTIDINE KINASE G"/>
    <property type="match status" value="1"/>
</dbReference>
<keyword evidence="5" id="KW-0808">Transferase</keyword>
<reference evidence="5 6" key="1">
    <citation type="submission" date="2020-05" db="EMBL/GenBank/DDBJ databases">
        <title>Complete genome sequencing of Campylobacter and Arcobacter type strains.</title>
        <authorList>
            <person name="Miller W.G."/>
            <person name="Yee E."/>
        </authorList>
    </citation>
    <scope>NUCLEOTIDE SEQUENCE [LARGE SCALE GENOMIC DNA]</scope>
    <source>
        <strain evidence="5 6">LMG 25694</strain>
    </source>
</reference>
<feature type="domain" description="Protein kinase" evidence="3">
    <location>
        <begin position="6"/>
        <end position="268"/>
    </location>
</feature>
<dbReference type="InterPro" id="IPR000719">
    <property type="entry name" value="Prot_kinase_dom"/>
</dbReference>
<evidence type="ECO:0000313" key="6">
    <source>
        <dbReference type="Proteomes" id="UP000503313"/>
    </source>
</evidence>
<dbReference type="SUPFAM" id="SSF55073">
    <property type="entry name" value="Nucleotide cyclase"/>
    <property type="match status" value="1"/>
</dbReference>
<dbReference type="GO" id="GO:0016020">
    <property type="term" value="C:membrane"/>
    <property type="evidence" value="ECO:0007669"/>
    <property type="project" value="UniProtKB-SubCell"/>
</dbReference>
<evidence type="ECO:0000256" key="1">
    <source>
        <dbReference type="ARBA" id="ARBA00004167"/>
    </source>
</evidence>
<keyword evidence="5" id="KW-0418">Kinase</keyword>
<keyword evidence="2" id="KW-0175">Coiled coil</keyword>
<dbReference type="InterPro" id="IPR029016">
    <property type="entry name" value="GAF-like_dom_sf"/>
</dbReference>
<dbReference type="EMBL" id="CP053835">
    <property type="protein sequence ID" value="QKF78443.1"/>
    <property type="molecule type" value="Genomic_DNA"/>
</dbReference>
<protein>
    <submittedName>
        <fullName evidence="5">Diguanylate cyclase/phosphodiesterase (Protein kinase domain)</fullName>
    </submittedName>
</protein>
<dbReference type="Pfam" id="PF13191">
    <property type="entry name" value="AAA_16"/>
    <property type="match status" value="1"/>
</dbReference>
<dbReference type="CDD" id="cd01949">
    <property type="entry name" value="GGDEF"/>
    <property type="match status" value="1"/>
</dbReference>